<organism evidence="1 2">
    <name type="scientific">Araneus ventricosus</name>
    <name type="common">Orbweaver spider</name>
    <name type="synonym">Epeira ventricosa</name>
    <dbReference type="NCBI Taxonomy" id="182803"/>
    <lineage>
        <taxon>Eukaryota</taxon>
        <taxon>Metazoa</taxon>
        <taxon>Ecdysozoa</taxon>
        <taxon>Arthropoda</taxon>
        <taxon>Chelicerata</taxon>
        <taxon>Arachnida</taxon>
        <taxon>Araneae</taxon>
        <taxon>Araneomorphae</taxon>
        <taxon>Entelegynae</taxon>
        <taxon>Araneoidea</taxon>
        <taxon>Araneidae</taxon>
        <taxon>Araneus</taxon>
    </lineage>
</organism>
<evidence type="ECO:0000313" key="2">
    <source>
        <dbReference type="Proteomes" id="UP000499080"/>
    </source>
</evidence>
<name>A0A4Y2UZL6_ARAVE</name>
<reference evidence="1 2" key="1">
    <citation type="journal article" date="2019" name="Sci. Rep.">
        <title>Orb-weaving spider Araneus ventricosus genome elucidates the spidroin gene catalogue.</title>
        <authorList>
            <person name="Kono N."/>
            <person name="Nakamura H."/>
            <person name="Ohtoshi R."/>
            <person name="Moran D.A.P."/>
            <person name="Shinohara A."/>
            <person name="Yoshida Y."/>
            <person name="Fujiwara M."/>
            <person name="Mori M."/>
            <person name="Tomita M."/>
            <person name="Arakawa K."/>
        </authorList>
    </citation>
    <scope>NUCLEOTIDE SEQUENCE [LARGE SCALE GENOMIC DNA]</scope>
</reference>
<dbReference type="Proteomes" id="UP000499080">
    <property type="component" value="Unassembled WGS sequence"/>
</dbReference>
<proteinExistence type="predicted"/>
<protein>
    <submittedName>
        <fullName evidence="1">Uncharacterized protein</fullName>
    </submittedName>
</protein>
<evidence type="ECO:0000313" key="1">
    <source>
        <dbReference type="EMBL" id="GBO17691.1"/>
    </source>
</evidence>
<dbReference type="AlphaFoldDB" id="A0A4Y2UZL6"/>
<sequence length="132" mass="15424">MALFKHDSNQNAIIKEIQVINESTRVTFPYIVQRDGYNCTPKAIRKSVPFMNPKDEEKRTKLESRTMHKGLDSLQEMRCNMFCSARVFVLRSYMHVSLVRVRFGIPHPFGYHSISAVSKIQITRHNRQIILT</sequence>
<dbReference type="EMBL" id="BGPR01041420">
    <property type="protein sequence ID" value="GBO17691.1"/>
    <property type="molecule type" value="Genomic_DNA"/>
</dbReference>
<comment type="caution">
    <text evidence="1">The sequence shown here is derived from an EMBL/GenBank/DDBJ whole genome shotgun (WGS) entry which is preliminary data.</text>
</comment>
<accession>A0A4Y2UZL6</accession>
<gene>
    <name evidence="1" type="ORF">AVEN_162457_1</name>
</gene>
<keyword evidence="2" id="KW-1185">Reference proteome</keyword>